<feature type="compositionally biased region" description="Low complexity" evidence="1">
    <location>
        <begin position="988"/>
        <end position="1005"/>
    </location>
</feature>
<feature type="compositionally biased region" description="Pro residues" evidence="1">
    <location>
        <begin position="1031"/>
        <end position="1046"/>
    </location>
</feature>
<comment type="caution">
    <text evidence="2">The sequence shown here is derived from an EMBL/GenBank/DDBJ whole genome shotgun (WGS) entry which is preliminary data.</text>
</comment>
<name>A0A4Z0ZD49_9PEZI</name>
<evidence type="ECO:0000313" key="3">
    <source>
        <dbReference type="Proteomes" id="UP000297716"/>
    </source>
</evidence>
<feature type="compositionally biased region" description="Basic and acidic residues" evidence="1">
    <location>
        <begin position="1098"/>
        <end position="1116"/>
    </location>
</feature>
<dbReference type="Proteomes" id="UP000297716">
    <property type="component" value="Unassembled WGS sequence"/>
</dbReference>
<feature type="compositionally biased region" description="Acidic residues" evidence="1">
    <location>
        <begin position="959"/>
        <end position="969"/>
    </location>
</feature>
<evidence type="ECO:0000256" key="1">
    <source>
        <dbReference type="SAM" id="MobiDB-lite"/>
    </source>
</evidence>
<dbReference type="OrthoDB" id="4850289at2759"/>
<dbReference type="EMBL" id="SKBN01000012">
    <property type="protein sequence ID" value="TGJ87536.1"/>
    <property type="molecule type" value="Genomic_DNA"/>
</dbReference>
<proteinExistence type="predicted"/>
<keyword evidence="3" id="KW-1185">Reference proteome</keyword>
<organism evidence="2 3">
    <name type="scientific">Xylaria hypoxylon</name>
    <dbReference type="NCBI Taxonomy" id="37992"/>
    <lineage>
        <taxon>Eukaryota</taxon>
        <taxon>Fungi</taxon>
        <taxon>Dikarya</taxon>
        <taxon>Ascomycota</taxon>
        <taxon>Pezizomycotina</taxon>
        <taxon>Sordariomycetes</taxon>
        <taxon>Xylariomycetidae</taxon>
        <taxon>Xylariales</taxon>
        <taxon>Xylariaceae</taxon>
        <taxon>Xylaria</taxon>
    </lineage>
</organism>
<feature type="compositionally biased region" description="Basic residues" evidence="1">
    <location>
        <begin position="1300"/>
        <end position="1309"/>
    </location>
</feature>
<evidence type="ECO:0000313" key="2">
    <source>
        <dbReference type="EMBL" id="TGJ87536.1"/>
    </source>
</evidence>
<sequence>MGFVEEIDTDVVMADDELVTDSDEMGFGFSEEEDERENITTLQPKLSFKDRANAFVGPKDETFLKIENYFFGLLNTPKLSINDILEGTFDNHEIGLITPQSGPPDIVRFQLRNTQRYRENLETRFNGHAETLAFKMACLYFGFPVEPIRTGTMSFPSAPDPDPLEEKVVRNPDPLQFLEKYDAEIKPVYNENVLGLRGGGDYKPYGYAAVSPVGNISLWDIPAYKKEEQDMQEIKLEDYDDWDVINQSVSSTKVKVPQFRLYGWQGAIDSRLKYTEFVSQIDKLISNWDKIDRGIFVEIWQRSPVKFVESVRGVTSHRFTSDPVGDKIWDFVQKYFGKGDTEKYACFVRTAGEGAENRPTGYEPVTEDNHVVRILNKVNNDVAYMRVSKVLHAEHRPHQFSMEYMRAMQVLLLPGPPHAWVSYEHSLFGETYQYLDPPGGLFEQIIVARNFNTPTTVSFELKAIDKDGFEFVPIIIPGVFKAEGVPLMVRKEFGSAKGLSKVYKATKVCLKKVNVKSECNGFDIWCQGPDFKYLHEKPTHIAFPGNITNAKSQEDWQRLVDKAPDTGPICLVVRPVYKEYRLQKPGPGNEKVSLQLNELDLQSVKTFVHNRLYKNYDPKNSSQVILLKPVSQESWQPELTIQSTTTEEDWQWMRRNIVEPEFHVIVENLGNHWEIPEDLPPWGPRYVVEAGLAGIPKETSGTSHLLFQKFSGDDSQPSEDIKAEIKSSPATTWTSSISSVHLKTTSPIMAKKMYKGYITPPSSTTTPQKKKETKIDVNNKVLETVFKASKNTVSEAERVRILRNRSFATAASIFTNPLKPVMPLEGPPLESLIKTGPAMPGVSIAMMTPTEVLRLQREVHSLRAQLLNRTRECPYADCERYFKFADGAGLDRHVREDHNVLRCFLCDKDKYLLPYYNTDQIKEHFVKYHVNDILKAYGAGGTKVSASKKAPVTQLSASSDEDETSEEEDVPQKKGLPKWKGSKKQQKPKQQIASSSDSSETSESSESSDESDSSDSSESSDSSDSDSDSISPPPPVKVKESSPPPLAKHWANMTKLIAEGKSPWPEYVPLPPLTGPPDPSQIPPPVKHKKSGLQYILEKIEPDEPPVKAPEKKTTPEKSAIQKGDDPGPQISIEKKSVVPGGKKAEIFTAVNPNPDETQVQGAWVKAILEKYLYDEPQKVEAKTPGFNIFTTVNKEPGTTQDNEKFIRRALEEYEKQGGELPLKDHGAKWGKILAKQGFAGGLLAQVDADGDKPKKKRKRPAGLDFESSDSGSELYEYSERSAVPDPLANLTADAPPSPVRKKQRKTKKLVPPPPTPVDPLSSPSESSSDER</sequence>
<protein>
    <submittedName>
        <fullName evidence="2">Uncharacterized protein</fullName>
    </submittedName>
</protein>
<feature type="compositionally biased region" description="Acidic residues" evidence="1">
    <location>
        <begin position="1006"/>
        <end position="1015"/>
    </location>
</feature>
<feature type="region of interest" description="Disordered" evidence="1">
    <location>
        <begin position="944"/>
        <end position="1138"/>
    </location>
</feature>
<dbReference type="STRING" id="37992.A0A4Z0ZD49"/>
<feature type="region of interest" description="Disordered" evidence="1">
    <location>
        <begin position="1246"/>
        <end position="1332"/>
    </location>
</feature>
<gene>
    <name evidence="2" type="ORF">E0Z10_g1229</name>
</gene>
<accession>A0A4Z0ZD49</accession>
<feature type="compositionally biased region" description="Basic residues" evidence="1">
    <location>
        <begin position="975"/>
        <end position="987"/>
    </location>
</feature>
<feature type="compositionally biased region" description="Pro residues" evidence="1">
    <location>
        <begin position="1066"/>
        <end position="1085"/>
    </location>
</feature>
<feature type="compositionally biased region" description="Low complexity" evidence="1">
    <location>
        <begin position="1319"/>
        <end position="1332"/>
    </location>
</feature>
<reference evidence="2 3" key="1">
    <citation type="submission" date="2019-03" db="EMBL/GenBank/DDBJ databases">
        <title>Draft genome sequence of Xylaria hypoxylon DSM 108379, a ubiquitous saprotrophic-parasitic fungi on hardwood.</title>
        <authorList>
            <person name="Buettner E."/>
            <person name="Leonhardt S."/>
            <person name="Gebauer A.M."/>
            <person name="Liers C."/>
            <person name="Hofrichter M."/>
            <person name="Kellner H."/>
        </authorList>
    </citation>
    <scope>NUCLEOTIDE SEQUENCE [LARGE SCALE GENOMIC DNA]</scope>
    <source>
        <strain evidence="2 3">DSM 108379</strain>
    </source>
</reference>